<reference evidence="8 9" key="1">
    <citation type="submission" date="2019-03" db="EMBL/GenBank/DDBJ databases">
        <title>Genome sequence of Sphingomonas sp. 17J27-24.</title>
        <authorList>
            <person name="Kim M."/>
            <person name="Maeng S."/>
            <person name="Sathiyaraj S."/>
        </authorList>
    </citation>
    <scope>NUCLEOTIDE SEQUENCE [LARGE SCALE GENOMIC DNA]</scope>
    <source>
        <strain evidence="8 9">17J27-24</strain>
    </source>
</reference>
<dbReference type="SUPFAM" id="SSF54292">
    <property type="entry name" value="2Fe-2S ferredoxin-like"/>
    <property type="match status" value="1"/>
</dbReference>
<dbReference type="RefSeq" id="WP_135085313.1">
    <property type="nucleotide sequence ID" value="NZ_SPDV01000011.1"/>
</dbReference>
<keyword evidence="2" id="KW-0479">Metal-binding</keyword>
<dbReference type="SUPFAM" id="SSF47741">
    <property type="entry name" value="CO dehydrogenase ISP C-domain like"/>
    <property type="match status" value="1"/>
</dbReference>
<dbReference type="PROSITE" id="PS51085">
    <property type="entry name" value="2FE2S_FER_2"/>
    <property type="match status" value="1"/>
</dbReference>
<feature type="domain" description="2Fe-2S ferredoxin-type" evidence="7">
    <location>
        <begin position="1"/>
        <end position="76"/>
    </location>
</feature>
<dbReference type="GO" id="GO:0046872">
    <property type="term" value="F:metal ion binding"/>
    <property type="evidence" value="ECO:0007669"/>
    <property type="project" value="UniProtKB-KW"/>
</dbReference>
<accession>A0A4Y8ZS78</accession>
<name>A0A4Y8ZS78_9SPHN</name>
<evidence type="ECO:0000256" key="3">
    <source>
        <dbReference type="ARBA" id="ARBA00023002"/>
    </source>
</evidence>
<evidence type="ECO:0000256" key="1">
    <source>
        <dbReference type="ARBA" id="ARBA00022714"/>
    </source>
</evidence>
<dbReference type="OrthoDB" id="9792018at2"/>
<proteinExistence type="predicted"/>
<keyword evidence="4" id="KW-0408">Iron</keyword>
<feature type="region of interest" description="Disordered" evidence="6">
    <location>
        <begin position="147"/>
        <end position="183"/>
    </location>
</feature>
<evidence type="ECO:0000256" key="2">
    <source>
        <dbReference type="ARBA" id="ARBA00022723"/>
    </source>
</evidence>
<evidence type="ECO:0000256" key="4">
    <source>
        <dbReference type="ARBA" id="ARBA00023004"/>
    </source>
</evidence>
<dbReference type="InterPro" id="IPR036010">
    <property type="entry name" value="2Fe-2S_ferredoxin-like_sf"/>
</dbReference>
<dbReference type="EMBL" id="SPDV01000011">
    <property type="protein sequence ID" value="TFI58898.1"/>
    <property type="molecule type" value="Genomic_DNA"/>
</dbReference>
<dbReference type="GO" id="GO:0051537">
    <property type="term" value="F:2 iron, 2 sulfur cluster binding"/>
    <property type="evidence" value="ECO:0007669"/>
    <property type="project" value="UniProtKB-KW"/>
</dbReference>
<dbReference type="InterPro" id="IPR051452">
    <property type="entry name" value="Diverse_Oxidoreductases"/>
</dbReference>
<dbReference type="AlphaFoldDB" id="A0A4Y8ZS78"/>
<dbReference type="Pfam" id="PF01799">
    <property type="entry name" value="Fer2_2"/>
    <property type="match status" value="1"/>
</dbReference>
<evidence type="ECO:0000259" key="7">
    <source>
        <dbReference type="PROSITE" id="PS51085"/>
    </source>
</evidence>
<keyword evidence="3" id="KW-0560">Oxidoreductase</keyword>
<dbReference type="Gene3D" id="1.10.150.120">
    <property type="entry name" value="[2Fe-2S]-binding domain"/>
    <property type="match status" value="1"/>
</dbReference>
<dbReference type="GO" id="GO:0016491">
    <property type="term" value="F:oxidoreductase activity"/>
    <property type="evidence" value="ECO:0007669"/>
    <property type="project" value="UniProtKB-KW"/>
</dbReference>
<dbReference type="FunFam" id="3.10.20.30:FF:000020">
    <property type="entry name" value="Xanthine dehydrogenase iron-sulfur subunit"/>
    <property type="match status" value="1"/>
</dbReference>
<dbReference type="Gene3D" id="3.10.20.30">
    <property type="match status" value="1"/>
</dbReference>
<dbReference type="Proteomes" id="UP000298213">
    <property type="component" value="Unassembled WGS sequence"/>
</dbReference>
<dbReference type="Pfam" id="PF00111">
    <property type="entry name" value="Fer2"/>
    <property type="match status" value="1"/>
</dbReference>
<dbReference type="PROSITE" id="PS00197">
    <property type="entry name" value="2FE2S_FER_1"/>
    <property type="match status" value="1"/>
</dbReference>
<evidence type="ECO:0000256" key="5">
    <source>
        <dbReference type="ARBA" id="ARBA00023014"/>
    </source>
</evidence>
<dbReference type="PANTHER" id="PTHR44379:SF2">
    <property type="entry name" value="BLR6218 PROTEIN"/>
    <property type="match status" value="1"/>
</dbReference>
<organism evidence="8 9">
    <name type="scientific">Sphingomonas parva</name>
    <dbReference type="NCBI Taxonomy" id="2555898"/>
    <lineage>
        <taxon>Bacteria</taxon>
        <taxon>Pseudomonadati</taxon>
        <taxon>Pseudomonadota</taxon>
        <taxon>Alphaproteobacteria</taxon>
        <taxon>Sphingomonadales</taxon>
        <taxon>Sphingomonadaceae</taxon>
        <taxon>Sphingomonas</taxon>
    </lineage>
</organism>
<protein>
    <submittedName>
        <fullName evidence="8">(2Fe-2S)-binding protein</fullName>
    </submittedName>
</protein>
<gene>
    <name evidence="8" type="ORF">E2493_07490</name>
</gene>
<dbReference type="InterPro" id="IPR001041">
    <property type="entry name" value="2Fe-2S_ferredoxin-type"/>
</dbReference>
<evidence type="ECO:0000313" key="8">
    <source>
        <dbReference type="EMBL" id="TFI58898.1"/>
    </source>
</evidence>
<evidence type="ECO:0000313" key="9">
    <source>
        <dbReference type="Proteomes" id="UP000298213"/>
    </source>
</evidence>
<sequence length="183" mass="19552">MTRFTVNGQPIEYRLDPETPLLWALRDASNLTGTKYGCGTGQCGACTVHVDGRPTRSCQLPIGRLEGSFVTTIEALSRDRSHPVQQAWVAESVPQCGFCQSGMIMAAAALIDRNPAPTDEEIDAAITNLCPCGSYPRIREAIRRAGRMRSGEEQISAAPPPGVDPADAARHVPALSPAAAPKR</sequence>
<keyword evidence="9" id="KW-1185">Reference proteome</keyword>
<dbReference type="CDD" id="cd00207">
    <property type="entry name" value="fer2"/>
    <property type="match status" value="1"/>
</dbReference>
<dbReference type="InterPro" id="IPR002888">
    <property type="entry name" value="2Fe-2S-bd"/>
</dbReference>
<dbReference type="PANTHER" id="PTHR44379">
    <property type="entry name" value="OXIDOREDUCTASE WITH IRON-SULFUR SUBUNIT"/>
    <property type="match status" value="1"/>
</dbReference>
<dbReference type="InterPro" id="IPR012675">
    <property type="entry name" value="Beta-grasp_dom_sf"/>
</dbReference>
<comment type="caution">
    <text evidence="8">The sequence shown here is derived from an EMBL/GenBank/DDBJ whole genome shotgun (WGS) entry which is preliminary data.</text>
</comment>
<keyword evidence="1" id="KW-0001">2Fe-2S</keyword>
<dbReference type="InterPro" id="IPR036884">
    <property type="entry name" value="2Fe-2S-bd_dom_sf"/>
</dbReference>
<dbReference type="InterPro" id="IPR006058">
    <property type="entry name" value="2Fe2S_fd_BS"/>
</dbReference>
<evidence type="ECO:0000256" key="6">
    <source>
        <dbReference type="SAM" id="MobiDB-lite"/>
    </source>
</evidence>
<keyword evidence="5" id="KW-0411">Iron-sulfur</keyword>